<evidence type="ECO:0000256" key="7">
    <source>
        <dbReference type="RuleBase" id="RU364069"/>
    </source>
</evidence>
<dbReference type="EMBL" id="MQWB01000001">
    <property type="protein sequence ID" value="OZC04553.1"/>
    <property type="molecule type" value="Genomic_DNA"/>
</dbReference>
<protein>
    <recommendedName>
        <fullName evidence="4 7">dTDP-4-dehydrorhamnose 3,5-epimerase</fullName>
        <ecNumber evidence="3 7">5.1.3.13</ecNumber>
    </recommendedName>
    <alternativeName>
        <fullName evidence="7">Thymidine diphospho-4-keto-rhamnose 3,5-epimerase</fullName>
    </alternativeName>
</protein>
<comment type="catalytic activity">
    <reaction evidence="1 7">
        <text>dTDP-4-dehydro-6-deoxy-alpha-D-glucose = dTDP-4-dehydro-beta-L-rhamnose</text>
        <dbReference type="Rhea" id="RHEA:16969"/>
        <dbReference type="ChEBI" id="CHEBI:57649"/>
        <dbReference type="ChEBI" id="CHEBI:62830"/>
        <dbReference type="EC" id="5.1.3.13"/>
    </reaction>
</comment>
<accession>A0A259U3E6</accession>
<evidence type="ECO:0000256" key="2">
    <source>
        <dbReference type="ARBA" id="ARBA00001997"/>
    </source>
</evidence>
<sequence length="189" mass="20750">MTVRDTTLPGVLLIEPAVYGDARGFFLETFEASRYEAAGVPTEWVQTNHSRSRAGTLRGLHTQIQNPQGKLVRVARGSVYDVVLDLRRGSPTFGQWEAHELDDESHRQLWIPPGLAHGFCVVSPEADFVYACTARYDASDEGGVIWNDPDLGIPWPVADPLVSEKDQNLPLLRDLGISDLPLAGSEGNV</sequence>
<keyword evidence="9" id="KW-1185">Reference proteome</keyword>
<organism evidence="8 9">
    <name type="scientific">Rubricoccus marinus</name>
    <dbReference type="NCBI Taxonomy" id="716817"/>
    <lineage>
        <taxon>Bacteria</taxon>
        <taxon>Pseudomonadati</taxon>
        <taxon>Rhodothermota</taxon>
        <taxon>Rhodothermia</taxon>
        <taxon>Rhodothermales</taxon>
        <taxon>Rubricoccaceae</taxon>
        <taxon>Rubricoccus</taxon>
    </lineage>
</organism>
<evidence type="ECO:0000313" key="9">
    <source>
        <dbReference type="Proteomes" id="UP000216446"/>
    </source>
</evidence>
<feature type="site" description="Participates in a stacking interaction with the thymidine ring of dTDP-4-oxo-6-deoxyglucose" evidence="6">
    <location>
        <position position="136"/>
    </location>
</feature>
<dbReference type="UniPathway" id="UPA00124"/>
<dbReference type="Proteomes" id="UP000216446">
    <property type="component" value="Unassembled WGS sequence"/>
</dbReference>
<dbReference type="CDD" id="cd00438">
    <property type="entry name" value="cupin_RmlC"/>
    <property type="match status" value="1"/>
</dbReference>
<dbReference type="InterPro" id="IPR011051">
    <property type="entry name" value="RmlC_Cupin_sf"/>
</dbReference>
<dbReference type="PANTHER" id="PTHR21047">
    <property type="entry name" value="DTDP-6-DEOXY-D-GLUCOSE-3,5 EPIMERASE"/>
    <property type="match status" value="1"/>
</dbReference>
<proteinExistence type="inferred from homology"/>
<dbReference type="GO" id="GO:0019305">
    <property type="term" value="P:dTDP-rhamnose biosynthetic process"/>
    <property type="evidence" value="ECO:0007669"/>
    <property type="project" value="UniProtKB-UniRule"/>
</dbReference>
<dbReference type="SUPFAM" id="SSF51182">
    <property type="entry name" value="RmlC-like cupins"/>
    <property type="match status" value="1"/>
</dbReference>
<dbReference type="GO" id="GO:0008830">
    <property type="term" value="F:dTDP-4-dehydrorhamnose 3,5-epimerase activity"/>
    <property type="evidence" value="ECO:0007669"/>
    <property type="project" value="UniProtKB-UniRule"/>
</dbReference>
<reference evidence="8 9" key="1">
    <citation type="submission" date="2016-11" db="EMBL/GenBank/DDBJ databases">
        <title>Study of marine rhodopsin-containing bacteria.</title>
        <authorList>
            <person name="Yoshizawa S."/>
            <person name="Kumagai Y."/>
            <person name="Kogure K."/>
        </authorList>
    </citation>
    <scope>NUCLEOTIDE SEQUENCE [LARGE SCALE GENOMIC DNA]</scope>
    <source>
        <strain evidence="8 9">SG-29</strain>
    </source>
</reference>
<dbReference type="Gene3D" id="2.60.120.10">
    <property type="entry name" value="Jelly Rolls"/>
    <property type="match status" value="1"/>
</dbReference>
<dbReference type="GO" id="GO:0000271">
    <property type="term" value="P:polysaccharide biosynthetic process"/>
    <property type="evidence" value="ECO:0007669"/>
    <property type="project" value="TreeGrafter"/>
</dbReference>
<comment type="pathway">
    <text evidence="7">Carbohydrate biosynthesis; dTDP-L-rhamnose biosynthesis.</text>
</comment>
<evidence type="ECO:0000256" key="5">
    <source>
        <dbReference type="PIRSR" id="PIRSR600888-1"/>
    </source>
</evidence>
<dbReference type="NCBIfam" id="TIGR01221">
    <property type="entry name" value="rmlC"/>
    <property type="match status" value="1"/>
</dbReference>
<feature type="active site" description="Proton acceptor" evidence="5">
    <location>
        <position position="61"/>
    </location>
</feature>
<dbReference type="InParanoid" id="A0A259U3E6"/>
<dbReference type="FunCoup" id="A0A259U3E6">
    <property type="interactions" value="318"/>
</dbReference>
<dbReference type="RefSeq" id="WP_094551120.1">
    <property type="nucleotide sequence ID" value="NZ_MQWB01000001.1"/>
</dbReference>
<keyword evidence="7" id="KW-0413">Isomerase</keyword>
<name>A0A259U3E6_9BACT</name>
<feature type="active site" description="Proton donor" evidence="5">
    <location>
        <position position="130"/>
    </location>
</feature>
<dbReference type="EC" id="5.1.3.13" evidence="3 7"/>
<comment type="caution">
    <text evidence="8">The sequence shown here is derived from an EMBL/GenBank/DDBJ whole genome shotgun (WGS) entry which is preliminary data.</text>
</comment>
<gene>
    <name evidence="8" type="ORF">BSZ36_02510</name>
</gene>
<comment type="function">
    <text evidence="2 7">Catalyzes the epimerization of the C3' and C5'positions of dTDP-6-deoxy-D-xylo-4-hexulose, forming dTDP-6-deoxy-L-lyxo-4-hexulose.</text>
</comment>
<dbReference type="GO" id="GO:0005829">
    <property type="term" value="C:cytosol"/>
    <property type="evidence" value="ECO:0007669"/>
    <property type="project" value="TreeGrafter"/>
</dbReference>
<dbReference type="OrthoDB" id="9800680at2"/>
<dbReference type="InterPro" id="IPR000888">
    <property type="entry name" value="RmlC-like"/>
</dbReference>
<dbReference type="InterPro" id="IPR014710">
    <property type="entry name" value="RmlC-like_jellyroll"/>
</dbReference>
<evidence type="ECO:0000256" key="6">
    <source>
        <dbReference type="PIRSR" id="PIRSR600888-3"/>
    </source>
</evidence>
<dbReference type="PANTHER" id="PTHR21047:SF2">
    <property type="entry name" value="THYMIDINE DIPHOSPHO-4-KETO-RHAMNOSE 3,5-EPIMERASE"/>
    <property type="match status" value="1"/>
</dbReference>
<dbReference type="AlphaFoldDB" id="A0A259U3E6"/>
<evidence type="ECO:0000256" key="3">
    <source>
        <dbReference type="ARBA" id="ARBA00012098"/>
    </source>
</evidence>
<dbReference type="Pfam" id="PF00908">
    <property type="entry name" value="dTDP_sugar_isom"/>
    <property type="match status" value="1"/>
</dbReference>
<comment type="similarity">
    <text evidence="7">Belongs to the dTDP-4-dehydrorhamnose 3,5-epimerase family.</text>
</comment>
<comment type="subunit">
    <text evidence="7">Homodimer.</text>
</comment>
<evidence type="ECO:0000256" key="4">
    <source>
        <dbReference type="ARBA" id="ARBA00019595"/>
    </source>
</evidence>
<evidence type="ECO:0000256" key="1">
    <source>
        <dbReference type="ARBA" id="ARBA00001298"/>
    </source>
</evidence>
<evidence type="ECO:0000313" key="8">
    <source>
        <dbReference type="EMBL" id="OZC04553.1"/>
    </source>
</evidence>